<evidence type="ECO:0000256" key="1">
    <source>
        <dbReference type="SAM" id="MobiDB-lite"/>
    </source>
</evidence>
<proteinExistence type="predicted"/>
<feature type="signal peptide" evidence="2">
    <location>
        <begin position="1"/>
        <end position="19"/>
    </location>
</feature>
<dbReference type="Proteomes" id="UP001574169">
    <property type="component" value="Unassembled WGS sequence"/>
</dbReference>
<gene>
    <name evidence="3" type="ORF">AAGV28_01500</name>
</gene>
<dbReference type="RefSeq" id="WP_373405058.1">
    <property type="nucleotide sequence ID" value="NZ_JBCFQL010000001.1"/>
</dbReference>
<evidence type="ECO:0000313" key="3">
    <source>
        <dbReference type="EMBL" id="MFA9190030.1"/>
    </source>
</evidence>
<comment type="caution">
    <text evidence="3">The sequence shown here is derived from an EMBL/GenBank/DDBJ whole genome shotgun (WGS) entry which is preliminary data.</text>
</comment>
<feature type="region of interest" description="Disordered" evidence="1">
    <location>
        <begin position="21"/>
        <end position="122"/>
    </location>
</feature>
<sequence>MKNLFTLVLTLFFIALSNAQTEKANINTSRSNIKNKTVKPTDSLQQKANHNTARSNKSTVKENSEDISSEEMPNHQQKTNINTSRSNTKGQAKPADTDNLDTNEPSSKVKFKAGAELSDKVN</sequence>
<feature type="chain" id="PRO_5047340971" evidence="2">
    <location>
        <begin position="20"/>
        <end position="122"/>
    </location>
</feature>
<evidence type="ECO:0000256" key="2">
    <source>
        <dbReference type="SAM" id="SignalP"/>
    </source>
</evidence>
<feature type="compositionally biased region" description="Polar residues" evidence="1">
    <location>
        <begin position="74"/>
        <end position="90"/>
    </location>
</feature>
<feature type="compositionally biased region" description="Polar residues" evidence="1">
    <location>
        <begin position="21"/>
        <end position="58"/>
    </location>
</feature>
<keyword evidence="4" id="KW-1185">Reference proteome</keyword>
<protein>
    <submittedName>
        <fullName evidence="3">Uncharacterized protein</fullName>
    </submittedName>
</protein>
<accession>A0ABV4T7E1</accession>
<reference evidence="3 4" key="1">
    <citation type="submission" date="2024-04" db="EMBL/GenBank/DDBJ databases">
        <title>New Clade of Flavobacterium.</title>
        <authorList>
            <person name="Matos L."/>
            <person name="Proenca D.N."/>
            <person name="Fransisco R.M."/>
            <person name="Chung A.P."/>
            <person name="Maccario L."/>
            <person name="Sorensen S.J."/>
            <person name="Morais P.V."/>
        </authorList>
    </citation>
    <scope>NUCLEOTIDE SEQUENCE [LARGE SCALE GENOMIC DNA]</scope>
    <source>
        <strain evidence="3 4">FZUC8N2.13</strain>
    </source>
</reference>
<keyword evidence="2" id="KW-0732">Signal</keyword>
<name>A0ABV4T7E1_9FLAO</name>
<evidence type="ECO:0000313" key="4">
    <source>
        <dbReference type="Proteomes" id="UP001574169"/>
    </source>
</evidence>
<dbReference type="EMBL" id="JBCFQL010000001">
    <property type="protein sequence ID" value="MFA9190030.1"/>
    <property type="molecule type" value="Genomic_DNA"/>
</dbReference>
<organism evidence="3 4">
    <name type="scientific">Flavobacterium zubiriense</name>
    <dbReference type="NCBI Taxonomy" id="3138075"/>
    <lineage>
        <taxon>Bacteria</taxon>
        <taxon>Pseudomonadati</taxon>
        <taxon>Bacteroidota</taxon>
        <taxon>Flavobacteriia</taxon>
        <taxon>Flavobacteriales</taxon>
        <taxon>Flavobacteriaceae</taxon>
        <taxon>Flavobacterium</taxon>
    </lineage>
</organism>